<dbReference type="InterPro" id="IPR050639">
    <property type="entry name" value="SSR_resolvase"/>
</dbReference>
<dbReference type="SMART" id="SM00857">
    <property type="entry name" value="Resolvase"/>
    <property type="match status" value="1"/>
</dbReference>
<dbReference type="GO" id="GO:0015074">
    <property type="term" value="P:DNA integration"/>
    <property type="evidence" value="ECO:0007669"/>
    <property type="project" value="UniProtKB-KW"/>
</dbReference>
<dbReference type="EMBL" id="ATIR01000019">
    <property type="protein sequence ID" value="EPI10617.1"/>
    <property type="molecule type" value="Genomic_DNA"/>
</dbReference>
<protein>
    <submittedName>
        <fullName evidence="8">DNA-invertase</fullName>
    </submittedName>
</protein>
<organism evidence="8 9">
    <name type="scientific">Enterococcus faecalis RP2S-4</name>
    <dbReference type="NCBI Taxonomy" id="1244145"/>
    <lineage>
        <taxon>Bacteria</taxon>
        <taxon>Bacillati</taxon>
        <taxon>Bacillota</taxon>
        <taxon>Bacilli</taxon>
        <taxon>Lactobacillales</taxon>
        <taxon>Enterococcaceae</taxon>
        <taxon>Enterococcus</taxon>
    </lineage>
</organism>
<dbReference type="PROSITE" id="PS51736">
    <property type="entry name" value="RECOMBINASES_3"/>
    <property type="match status" value="1"/>
</dbReference>
<feature type="domain" description="Resolvase/invertase-type recombinase catalytic" evidence="7">
    <location>
        <begin position="3"/>
        <end position="136"/>
    </location>
</feature>
<name>A0ABC9TLP5_ENTFL</name>
<evidence type="ECO:0000256" key="5">
    <source>
        <dbReference type="PIRSR" id="PIRSR606118-50"/>
    </source>
</evidence>
<dbReference type="PROSITE" id="PS00397">
    <property type="entry name" value="RECOMBINASES_1"/>
    <property type="match status" value="1"/>
</dbReference>
<sequence>MEKIFGYARVSTLEQNLDSQIDALNQAGAQVIYTKKGSGKITERKELEALLKAASSGDTIVVFKLDRISRSTKHLIELTEYFESCNIQFVSLQDNIDTSTPTGRFFFRVMASIAELERDIIVEKTRAGLSSAKARGRI</sequence>
<dbReference type="AlphaFoldDB" id="A0ABC9TLP5"/>
<dbReference type="PANTHER" id="PTHR30461">
    <property type="entry name" value="DNA-INVERTASE FROM LAMBDOID PROPHAGE"/>
    <property type="match status" value="1"/>
</dbReference>
<evidence type="ECO:0000256" key="2">
    <source>
        <dbReference type="ARBA" id="ARBA00022908"/>
    </source>
</evidence>
<proteinExistence type="inferred from homology"/>
<comment type="caution">
    <text evidence="8">The sequence shown here is derived from an EMBL/GenBank/DDBJ whole genome shotgun (WGS) entry which is preliminary data.</text>
</comment>
<dbReference type="CDD" id="cd03768">
    <property type="entry name" value="SR_ResInv"/>
    <property type="match status" value="1"/>
</dbReference>
<evidence type="ECO:0000313" key="8">
    <source>
        <dbReference type="EMBL" id="EPI10617.1"/>
    </source>
</evidence>
<evidence type="ECO:0000256" key="6">
    <source>
        <dbReference type="PROSITE-ProRule" id="PRU10137"/>
    </source>
</evidence>
<feature type="active site" description="O-(5'-phospho-DNA)-serine intermediate" evidence="5 6">
    <location>
        <position position="11"/>
    </location>
</feature>
<evidence type="ECO:0000256" key="3">
    <source>
        <dbReference type="ARBA" id="ARBA00023125"/>
    </source>
</evidence>
<dbReference type="Proteomes" id="UP000015750">
    <property type="component" value="Unassembled WGS sequence"/>
</dbReference>
<accession>A0ABC9TLP5</accession>
<evidence type="ECO:0000256" key="1">
    <source>
        <dbReference type="ARBA" id="ARBA00009913"/>
    </source>
</evidence>
<keyword evidence="3" id="KW-0238">DNA-binding</keyword>
<dbReference type="SUPFAM" id="SSF53041">
    <property type="entry name" value="Resolvase-like"/>
    <property type="match status" value="1"/>
</dbReference>
<keyword evidence="4" id="KW-0233">DNA recombination</keyword>
<dbReference type="InterPro" id="IPR006118">
    <property type="entry name" value="Recombinase_CS"/>
</dbReference>
<dbReference type="GO" id="GO:0006310">
    <property type="term" value="P:DNA recombination"/>
    <property type="evidence" value="ECO:0007669"/>
    <property type="project" value="UniProtKB-KW"/>
</dbReference>
<gene>
    <name evidence="8" type="ORF">D358_00611</name>
</gene>
<dbReference type="PANTHER" id="PTHR30461:SF2">
    <property type="entry name" value="SERINE RECOMBINASE PINE-RELATED"/>
    <property type="match status" value="1"/>
</dbReference>
<dbReference type="InterPro" id="IPR006119">
    <property type="entry name" value="Resolv_N"/>
</dbReference>
<reference evidence="8 9" key="1">
    <citation type="submission" date="2013-06" db="EMBL/GenBank/DDBJ databases">
        <authorList>
            <person name="Weinstock G."/>
            <person name="Sodergren E."/>
            <person name="Lobos E.A."/>
            <person name="Fulton L."/>
            <person name="Fulton R."/>
            <person name="Courtney L."/>
            <person name="Fronick C."/>
            <person name="O'Laughlin M."/>
            <person name="Godfrey J."/>
            <person name="Wilson R.M."/>
            <person name="Miner T."/>
            <person name="Farmer C."/>
            <person name="Delehaunty K."/>
            <person name="Cordes M."/>
            <person name="Minx P."/>
            <person name="Tomlinson C."/>
            <person name="Chen J."/>
            <person name="Wollam A."/>
            <person name="Pepin K.H."/>
            <person name="Bhonagiri V."/>
            <person name="Zhang X."/>
            <person name="Warren W."/>
            <person name="Mitreva M."/>
            <person name="Mardis E.R."/>
            <person name="Wilson R.K."/>
        </authorList>
    </citation>
    <scope>NUCLEOTIDE SEQUENCE [LARGE SCALE GENOMIC DNA]</scope>
    <source>
        <strain evidence="8 9">RP2S-4</strain>
    </source>
</reference>
<evidence type="ECO:0000256" key="4">
    <source>
        <dbReference type="ARBA" id="ARBA00023172"/>
    </source>
</evidence>
<dbReference type="GO" id="GO:0003677">
    <property type="term" value="F:DNA binding"/>
    <property type="evidence" value="ECO:0007669"/>
    <property type="project" value="UniProtKB-KW"/>
</dbReference>
<dbReference type="PROSITE" id="PS00398">
    <property type="entry name" value="RECOMBINASES_2"/>
    <property type="match status" value="1"/>
</dbReference>
<dbReference type="InterPro" id="IPR036162">
    <property type="entry name" value="Resolvase-like_N_sf"/>
</dbReference>
<comment type="similarity">
    <text evidence="1">Belongs to the site-specific recombinase resolvase family.</text>
</comment>
<dbReference type="Pfam" id="PF00239">
    <property type="entry name" value="Resolvase"/>
    <property type="match status" value="1"/>
</dbReference>
<keyword evidence="2" id="KW-0229">DNA integration</keyword>
<dbReference type="Gene3D" id="3.40.50.1390">
    <property type="entry name" value="Resolvase, N-terminal catalytic domain"/>
    <property type="match status" value="1"/>
</dbReference>
<evidence type="ECO:0000259" key="7">
    <source>
        <dbReference type="PROSITE" id="PS51736"/>
    </source>
</evidence>
<evidence type="ECO:0000313" key="9">
    <source>
        <dbReference type="Proteomes" id="UP000015750"/>
    </source>
</evidence>
<dbReference type="FunFam" id="3.40.50.1390:FF:000001">
    <property type="entry name" value="DNA recombinase"/>
    <property type="match status" value="1"/>
</dbReference>